<sequence>MWLRDQNKLELTSEWFIARHAPELVNAETRAALNALLAPPANSKSLAA</sequence>
<evidence type="ECO:0000313" key="2">
    <source>
        <dbReference type="Proteomes" id="UP000005615"/>
    </source>
</evidence>
<evidence type="ECO:0000313" key="1">
    <source>
        <dbReference type="EMBL" id="EGG28250.1"/>
    </source>
</evidence>
<dbReference type="EMBL" id="AEIG01000145">
    <property type="protein sequence ID" value="EGG28250.1"/>
    <property type="molecule type" value="Genomic_DNA"/>
</dbReference>
<comment type="caution">
    <text evidence="1">The sequence shown here is derived from an EMBL/GenBank/DDBJ whole genome shotgun (WGS) entry which is preliminary data.</text>
</comment>
<accession>F3L603</accession>
<keyword evidence="2" id="KW-1185">Reference proteome</keyword>
<dbReference type="Proteomes" id="UP000005615">
    <property type="component" value="Unassembled WGS sequence"/>
</dbReference>
<proteinExistence type="predicted"/>
<protein>
    <submittedName>
        <fullName evidence="1">Uncharacterized protein</fullName>
    </submittedName>
</protein>
<name>F3L603_9GAMM</name>
<reference evidence="1 2" key="1">
    <citation type="journal article" date="2011" name="J. Bacteriol.">
        <title>Genome sequence of strain IMCC3088, a proteorhodopsin-containing marine bacterium belonging to the OM60/NOR5 clade.</title>
        <authorList>
            <person name="Jang Y."/>
            <person name="Oh H.M."/>
            <person name="Kang I."/>
            <person name="Lee K."/>
            <person name="Yang S.J."/>
            <person name="Cho J.C."/>
        </authorList>
    </citation>
    <scope>NUCLEOTIDE SEQUENCE [LARGE SCALE GENOMIC DNA]</scope>
    <source>
        <strain evidence="1 2">IMCC3088</strain>
    </source>
</reference>
<gene>
    <name evidence="1" type="ORF">IMCC3088_640</name>
</gene>
<organism evidence="1 2">
    <name type="scientific">Aequoribacter fuscus</name>
    <dbReference type="NCBI Taxonomy" id="2518989"/>
    <lineage>
        <taxon>Bacteria</taxon>
        <taxon>Pseudomonadati</taxon>
        <taxon>Pseudomonadota</taxon>
        <taxon>Gammaproteobacteria</taxon>
        <taxon>Cellvibrionales</taxon>
        <taxon>Halieaceae</taxon>
        <taxon>Aequoribacter</taxon>
    </lineage>
</organism>
<dbReference type="AlphaFoldDB" id="F3L603"/>